<organism evidence="10 11">
    <name type="scientific">Syncephalis pseudoplumigaleata</name>
    <dbReference type="NCBI Taxonomy" id="1712513"/>
    <lineage>
        <taxon>Eukaryota</taxon>
        <taxon>Fungi</taxon>
        <taxon>Fungi incertae sedis</taxon>
        <taxon>Zoopagomycota</taxon>
        <taxon>Zoopagomycotina</taxon>
        <taxon>Zoopagomycetes</taxon>
        <taxon>Zoopagales</taxon>
        <taxon>Piptocephalidaceae</taxon>
        <taxon>Syncephalis</taxon>
    </lineage>
</organism>
<evidence type="ECO:0000313" key="11">
    <source>
        <dbReference type="Proteomes" id="UP000278143"/>
    </source>
</evidence>
<name>A0A4P9YT58_9FUNG</name>
<dbReference type="InterPro" id="IPR025977">
    <property type="entry name" value="Cnd3_C"/>
</dbReference>
<keyword evidence="11" id="KW-1185">Reference proteome</keyword>
<protein>
    <submittedName>
        <fullName evidence="10">Armadillo-type protein</fullName>
    </submittedName>
</protein>
<feature type="non-terminal residue" evidence="10">
    <location>
        <position position="1"/>
    </location>
</feature>
<evidence type="ECO:0000256" key="1">
    <source>
        <dbReference type="ARBA" id="ARBA00004286"/>
    </source>
</evidence>
<comment type="similarity">
    <text evidence="2">Belongs to the CND3 (condensin subunit 3) family.</text>
</comment>
<dbReference type="GO" id="GO:0007076">
    <property type="term" value="P:mitotic chromosome condensation"/>
    <property type="evidence" value="ECO:0007669"/>
    <property type="project" value="InterPro"/>
</dbReference>
<proteinExistence type="inferred from homology"/>
<dbReference type="Proteomes" id="UP000278143">
    <property type="component" value="Unassembled WGS sequence"/>
</dbReference>
<reference evidence="11" key="1">
    <citation type="journal article" date="2018" name="Nat. Microbiol.">
        <title>Leveraging single-cell genomics to expand the fungal tree of life.</title>
        <authorList>
            <person name="Ahrendt S.R."/>
            <person name="Quandt C.A."/>
            <person name="Ciobanu D."/>
            <person name="Clum A."/>
            <person name="Salamov A."/>
            <person name="Andreopoulos B."/>
            <person name="Cheng J.F."/>
            <person name="Woyke T."/>
            <person name="Pelin A."/>
            <person name="Henrissat B."/>
            <person name="Reynolds N.K."/>
            <person name="Benny G.L."/>
            <person name="Smith M.E."/>
            <person name="James T.Y."/>
            <person name="Grigoriev I.V."/>
        </authorList>
    </citation>
    <scope>NUCLEOTIDE SEQUENCE [LARGE SCALE GENOMIC DNA]</scope>
    <source>
        <strain evidence="11">Benny S71-1</strain>
    </source>
</reference>
<dbReference type="OrthoDB" id="27187at2759"/>
<gene>
    <name evidence="10" type="ORF">SYNPS1DRAFT_31438</name>
</gene>
<evidence type="ECO:0000256" key="3">
    <source>
        <dbReference type="ARBA" id="ARBA00022454"/>
    </source>
</evidence>
<dbReference type="Pfam" id="PF12719">
    <property type="entry name" value="Cnd3"/>
    <property type="match status" value="1"/>
</dbReference>
<dbReference type="PANTHER" id="PTHR14418:SF5">
    <property type="entry name" value="CONDENSIN COMPLEX SUBUNIT 3"/>
    <property type="match status" value="1"/>
</dbReference>
<evidence type="ECO:0000259" key="9">
    <source>
        <dbReference type="Pfam" id="PF12719"/>
    </source>
</evidence>
<feature type="domain" description="Nuclear condensin complex subunit 3 C-terminal" evidence="9">
    <location>
        <begin position="479"/>
        <end position="539"/>
    </location>
</feature>
<evidence type="ECO:0000256" key="6">
    <source>
        <dbReference type="ARBA" id="ARBA00023067"/>
    </source>
</evidence>
<dbReference type="InterPro" id="IPR011989">
    <property type="entry name" value="ARM-like"/>
</dbReference>
<dbReference type="GO" id="GO:0051301">
    <property type="term" value="P:cell division"/>
    <property type="evidence" value="ECO:0007669"/>
    <property type="project" value="UniProtKB-KW"/>
</dbReference>
<evidence type="ECO:0000256" key="4">
    <source>
        <dbReference type="ARBA" id="ARBA00022618"/>
    </source>
</evidence>
<sequence length="551" mass="62808">STTHRRNVLALRKLQQACAAVKGESGTEGEQVFNDQFFHALSQILPLKRRESCAEKIIKFVASFLQFAQEKDASMQRGERSVAGSDAMDVDSKDEGDASAAEETITERLVAYLIRRLLPGLNAKDKNVRFRVCQLLALVVGFVGELDEDLFEMFLRGMLDRVRDKEPSIRVQAVLALAKLQHAATPIMILTVPTRASDVRRAAVLNLACDEATCGDLLKRSRDIDAITRRFTFVKPMSNIGDFRMLSIEQREQLIKSGLSERDASVKSACITMLLYQWLPHADNNLLEFLKRLDVMNTEVARQVLEELFLSHPEITQGVEFNDEFWEDLSPEGVLFFRVYLEYCHKNDPERFEALLPNITGHALQIQRYSRRMIEAEERNEEDEVDSYEFITVQLITIAKYLDYADEMGRRKMFSLLRDLLLLSSIDERTISLVLSVLRKLTVDDRDFTRVIVEVLSEIRGAAEDESDEADSVLERQLQCLSIARGAFETLQTLEEQSPMEAILTEIIHPAIQSTEPDVREAGIQCLGLYCVLDKARSKKEEERERNRGSM</sequence>
<keyword evidence="3" id="KW-0158">Chromosome</keyword>
<dbReference type="InterPro" id="IPR027165">
    <property type="entry name" value="CND3"/>
</dbReference>
<dbReference type="InterPro" id="IPR016024">
    <property type="entry name" value="ARM-type_fold"/>
</dbReference>
<evidence type="ECO:0000256" key="5">
    <source>
        <dbReference type="ARBA" id="ARBA00022776"/>
    </source>
</evidence>
<evidence type="ECO:0000313" key="10">
    <source>
        <dbReference type="EMBL" id="RKP22888.1"/>
    </source>
</evidence>
<keyword evidence="4" id="KW-0132">Cell division</keyword>
<evidence type="ECO:0000256" key="8">
    <source>
        <dbReference type="SAM" id="MobiDB-lite"/>
    </source>
</evidence>
<keyword evidence="6" id="KW-0226">DNA condensation</keyword>
<dbReference type="AlphaFoldDB" id="A0A4P9YT58"/>
<dbReference type="PANTHER" id="PTHR14418">
    <property type="entry name" value="CONDENSIN COMPLEX SUBUNIT 3-RELATED"/>
    <property type="match status" value="1"/>
</dbReference>
<keyword evidence="7" id="KW-0131">Cell cycle</keyword>
<keyword evidence="5" id="KW-0498">Mitosis</keyword>
<accession>A0A4P9YT58</accession>
<dbReference type="SUPFAM" id="SSF48371">
    <property type="entry name" value="ARM repeat"/>
    <property type="match status" value="1"/>
</dbReference>
<dbReference type="GO" id="GO:0000793">
    <property type="term" value="C:condensed chromosome"/>
    <property type="evidence" value="ECO:0007669"/>
    <property type="project" value="TreeGrafter"/>
</dbReference>
<evidence type="ECO:0000256" key="2">
    <source>
        <dbReference type="ARBA" id="ARBA00006533"/>
    </source>
</evidence>
<dbReference type="Gene3D" id="1.25.10.10">
    <property type="entry name" value="Leucine-rich Repeat Variant"/>
    <property type="match status" value="1"/>
</dbReference>
<feature type="region of interest" description="Disordered" evidence="8">
    <location>
        <begin position="76"/>
        <end position="99"/>
    </location>
</feature>
<comment type="subcellular location">
    <subcellularLocation>
        <location evidence="1">Chromosome</location>
    </subcellularLocation>
</comment>
<dbReference type="EMBL" id="KZ991540">
    <property type="protein sequence ID" value="RKP22888.1"/>
    <property type="molecule type" value="Genomic_DNA"/>
</dbReference>
<dbReference type="GO" id="GO:0000796">
    <property type="term" value="C:condensin complex"/>
    <property type="evidence" value="ECO:0007669"/>
    <property type="project" value="InterPro"/>
</dbReference>
<evidence type="ECO:0000256" key="7">
    <source>
        <dbReference type="ARBA" id="ARBA00023306"/>
    </source>
</evidence>